<accession>A0A9N9AXU5</accession>
<keyword evidence="5" id="KW-0808">Transferase</keyword>
<dbReference type="PANTHER" id="PTHR22914:SF16">
    <property type="entry name" value="CHITIN SYNTHASE 3"/>
    <property type="match status" value="1"/>
</dbReference>
<evidence type="ECO:0000256" key="8">
    <source>
        <dbReference type="ARBA" id="ARBA00023136"/>
    </source>
</evidence>
<feature type="domain" description="Chitin synthase 4-like" evidence="12">
    <location>
        <begin position="407"/>
        <end position="468"/>
    </location>
</feature>
<keyword evidence="3" id="KW-1003">Cell membrane</keyword>
<evidence type="ECO:0000256" key="7">
    <source>
        <dbReference type="ARBA" id="ARBA00022989"/>
    </source>
</evidence>
<feature type="region of interest" description="Disordered" evidence="10">
    <location>
        <begin position="1201"/>
        <end position="1239"/>
    </location>
</feature>
<dbReference type="InterPro" id="IPR029044">
    <property type="entry name" value="Nucleotide-diphossugar_trans"/>
</dbReference>
<evidence type="ECO:0000256" key="4">
    <source>
        <dbReference type="ARBA" id="ARBA00022676"/>
    </source>
</evidence>
<feature type="compositionally biased region" description="Polar residues" evidence="10">
    <location>
        <begin position="608"/>
        <end position="625"/>
    </location>
</feature>
<comment type="caution">
    <text evidence="14">The sequence shown here is derived from an EMBL/GenBank/DDBJ whole genome shotgun (WGS) entry which is preliminary data.</text>
</comment>
<evidence type="ECO:0000256" key="3">
    <source>
        <dbReference type="ARBA" id="ARBA00022475"/>
    </source>
</evidence>
<feature type="transmembrane region" description="Helical" evidence="11">
    <location>
        <begin position="240"/>
        <end position="260"/>
    </location>
</feature>
<feature type="domain" description="DUF7707" evidence="13">
    <location>
        <begin position="1248"/>
        <end position="1301"/>
    </location>
</feature>
<feature type="transmembrane region" description="Helical" evidence="11">
    <location>
        <begin position="481"/>
        <end position="508"/>
    </location>
</feature>
<dbReference type="GO" id="GO:0004100">
    <property type="term" value="F:chitin synthase activity"/>
    <property type="evidence" value="ECO:0007669"/>
    <property type="project" value="UniProtKB-EC"/>
</dbReference>
<feature type="transmembrane region" description="Helical" evidence="11">
    <location>
        <begin position="1036"/>
        <end position="1058"/>
    </location>
</feature>
<dbReference type="Proteomes" id="UP000789706">
    <property type="component" value="Unassembled WGS sequence"/>
</dbReference>
<proteinExistence type="predicted"/>
<feature type="transmembrane region" description="Helical" evidence="11">
    <location>
        <begin position="1064"/>
        <end position="1083"/>
    </location>
</feature>
<evidence type="ECO:0000256" key="11">
    <source>
        <dbReference type="SAM" id="Phobius"/>
    </source>
</evidence>
<evidence type="ECO:0000259" key="13">
    <source>
        <dbReference type="Pfam" id="PF24808"/>
    </source>
</evidence>
<evidence type="ECO:0000313" key="14">
    <source>
        <dbReference type="EMBL" id="CAG8545565.1"/>
    </source>
</evidence>
<keyword evidence="7 11" id="KW-1133">Transmembrane helix</keyword>
<evidence type="ECO:0000256" key="5">
    <source>
        <dbReference type="ARBA" id="ARBA00022679"/>
    </source>
</evidence>
<dbReference type="GO" id="GO:0030428">
    <property type="term" value="C:cell septum"/>
    <property type="evidence" value="ECO:0007669"/>
    <property type="project" value="TreeGrafter"/>
</dbReference>
<name>A0A9N9AXU5_9GLOM</name>
<comment type="subcellular location">
    <subcellularLocation>
        <location evidence="1">Cell membrane</location>
        <topology evidence="1">Multi-pass membrane protein</topology>
    </subcellularLocation>
</comment>
<evidence type="ECO:0000313" key="15">
    <source>
        <dbReference type="Proteomes" id="UP000789706"/>
    </source>
</evidence>
<sequence length="1302" mass="148253">MVNPELWKEEIVQEIRSYQQYQRVQDVSSDNQVIKSAENEPFIEEGKLEGIDSQIHADSGYIQSYRPRPNENEQIEENQILQGRVHNNDNDNFRNLSGGIPIETIETIETKFTATNITTGKSPTRARSLVRPERSRNPPYRRNTSHRNINRQGDDPLDERIINEESQNFLSIFPADERRKITHLPNDRREPKAKRKWYQCKFPSTWVMFSRCITCWAPSSLLSCFGIKDRSVQQAWREKIALVFIILVLCAVVGFLTFGLNQAFCRSPPTRVRFGGVNRNQTVILGKVYDISNATHKLYLSSSINNIASERLNNNSNGAAGHDLTFLFQTENRNCQKWLKKPSTDLDRSRYFPCVSTDLLFPATPSSDINVGTVGCHINVNLRRSLRTQNVKQIEMILTLKIIILYLISSRNVLDMDRLKWLFKNITLDKKLKDFADNRKYIGRDNTYYLQKHKEMANCLVSTIRVGVIDFSSIGCVITNVITYISLIVIVAVVLVRFLLAVLFGWVLSWRLGNFREETAKDRAKREHEIEKWENVNNHFLNNSSKSRYSAPIHGSATPYRRQDNRSTSRQYNSGLPESGEKKFQNGSASSLIHLSSTNSSSAAITNELSTDSRPPSINNDENYQSRANSLSSTTSSAIQSTPYQNDHVLPEQRFNFALMHTIMLVTCYSEGRQGLKTTLDSLVATDYPSSHKIIMCIADGLIYGAGNDLSTPEICLSLMSGFIVPKEEVRAHSYVAIADGKKRHNKAKVYAGYYKYHENDDSLKVVRRIPMITLVKCGGPGDDEKKAGNRGKRDSQLILMSFLQKVMFDERMTPLEYEFFNAIRTVSGVTPDCFELVLMVDADTKIFPDSLTRMVACMSRDPAVMGLCGETKIANKSDTWVTMIQVFEYYISHHMQKAFESIFGGVTCLPGCFCMYRIKAPKGAPGFWVPILANPDVVEKYSENVVDTLHKKNLLLLGEDRYLTTLMLQTFTKRKVMFVPQAVCKTIVPDTFLVLRSQRRRWINSTVHNLLELVLIPDLCGTFCFSMQFVIFMELIGTVVLPAAISFTFYLIIVSFFQRPVPWVPLSLLAVVLGLPAILILLTTRKLIYVGWMIVYLLSLPVWNFVLPVYAYWHFDDFSWGQTRVAQGDETDKDHSRKEGEFDSSQIIMKRWAEWEREKRLHYRNSQKQLLHSSIISPEEIYSPSTNQSTASAIIQGNEKSLNYSSQPHNSRGKRRTGNDSLMLPPPLSSTQVNTNDDYSNENIAYKVDNSTKENWCTNQKASCINICQDSNAGGVIVNECNTETLAYDCQCEDGTRPNST</sequence>
<feature type="non-terminal residue" evidence="14">
    <location>
        <position position="1"/>
    </location>
</feature>
<feature type="region of interest" description="Disordered" evidence="10">
    <location>
        <begin position="118"/>
        <end position="155"/>
    </location>
</feature>
<feature type="compositionally biased region" description="Polar residues" evidence="10">
    <location>
        <begin position="1201"/>
        <end position="1211"/>
    </location>
</feature>
<keyword evidence="8 11" id="KW-0472">Membrane</keyword>
<keyword evidence="15" id="KW-1185">Reference proteome</keyword>
<dbReference type="InterPro" id="IPR054295">
    <property type="entry name" value="CHS4-like_dom"/>
</dbReference>
<keyword evidence="4" id="KW-0328">Glycosyltransferase</keyword>
<dbReference type="GO" id="GO:0005886">
    <property type="term" value="C:plasma membrane"/>
    <property type="evidence" value="ECO:0007669"/>
    <property type="project" value="UniProtKB-SubCell"/>
</dbReference>
<dbReference type="PANTHER" id="PTHR22914">
    <property type="entry name" value="CHITIN SYNTHASE"/>
    <property type="match status" value="1"/>
</dbReference>
<organism evidence="14 15">
    <name type="scientific">Diversispora eburnea</name>
    <dbReference type="NCBI Taxonomy" id="1213867"/>
    <lineage>
        <taxon>Eukaryota</taxon>
        <taxon>Fungi</taxon>
        <taxon>Fungi incertae sedis</taxon>
        <taxon>Mucoromycota</taxon>
        <taxon>Glomeromycotina</taxon>
        <taxon>Glomeromycetes</taxon>
        <taxon>Diversisporales</taxon>
        <taxon>Diversisporaceae</taxon>
        <taxon>Diversispora</taxon>
    </lineage>
</organism>
<evidence type="ECO:0000256" key="2">
    <source>
        <dbReference type="ARBA" id="ARBA00012543"/>
    </source>
</evidence>
<dbReference type="Pfam" id="PF24808">
    <property type="entry name" value="DUF7707"/>
    <property type="match status" value="1"/>
</dbReference>
<dbReference type="OrthoDB" id="370884at2759"/>
<dbReference type="Pfam" id="PF03142">
    <property type="entry name" value="Chitin_synth_2"/>
    <property type="match status" value="1"/>
</dbReference>
<dbReference type="GO" id="GO:0006031">
    <property type="term" value="P:chitin biosynthetic process"/>
    <property type="evidence" value="ECO:0007669"/>
    <property type="project" value="TreeGrafter"/>
</dbReference>
<feature type="compositionally biased region" description="Low complexity" evidence="10">
    <location>
        <begin position="626"/>
        <end position="642"/>
    </location>
</feature>
<dbReference type="Pfam" id="PF22997">
    <property type="entry name" value="CHS4"/>
    <property type="match status" value="1"/>
</dbReference>
<evidence type="ECO:0000256" key="1">
    <source>
        <dbReference type="ARBA" id="ARBA00004651"/>
    </source>
</evidence>
<evidence type="ECO:0000256" key="10">
    <source>
        <dbReference type="SAM" id="MobiDB-lite"/>
    </source>
</evidence>
<feature type="region of interest" description="Disordered" evidence="10">
    <location>
        <begin position="544"/>
        <end position="588"/>
    </location>
</feature>
<dbReference type="CDD" id="cd04190">
    <property type="entry name" value="Chitin_synth_C"/>
    <property type="match status" value="1"/>
</dbReference>
<keyword evidence="9" id="KW-0325">Glycoprotein</keyword>
<dbReference type="EC" id="2.4.1.16" evidence="2"/>
<dbReference type="Gene3D" id="3.90.550.10">
    <property type="entry name" value="Spore Coat Polysaccharide Biosynthesis Protein SpsA, Chain A"/>
    <property type="match status" value="1"/>
</dbReference>
<keyword evidence="6 11" id="KW-0812">Transmembrane</keyword>
<feature type="region of interest" description="Disordered" evidence="10">
    <location>
        <begin position="603"/>
        <end position="642"/>
    </location>
</feature>
<feature type="compositionally biased region" description="Polar residues" evidence="10">
    <location>
        <begin position="1230"/>
        <end position="1239"/>
    </location>
</feature>
<evidence type="ECO:0000259" key="12">
    <source>
        <dbReference type="Pfam" id="PF22997"/>
    </source>
</evidence>
<feature type="transmembrane region" description="Helical" evidence="11">
    <location>
        <begin position="1090"/>
        <end position="1114"/>
    </location>
</feature>
<dbReference type="InterPro" id="IPR004835">
    <property type="entry name" value="Chitin_synth"/>
</dbReference>
<protein>
    <recommendedName>
        <fullName evidence="2">chitin synthase</fullName>
        <ecNumber evidence="2">2.4.1.16</ecNumber>
    </recommendedName>
</protein>
<reference evidence="14" key="1">
    <citation type="submission" date="2021-06" db="EMBL/GenBank/DDBJ databases">
        <authorList>
            <person name="Kallberg Y."/>
            <person name="Tangrot J."/>
            <person name="Rosling A."/>
        </authorList>
    </citation>
    <scope>NUCLEOTIDE SEQUENCE</scope>
    <source>
        <strain evidence="14">AZ414A</strain>
    </source>
</reference>
<dbReference type="InterPro" id="IPR056124">
    <property type="entry name" value="DUF7707"/>
</dbReference>
<dbReference type="EMBL" id="CAJVPK010000746">
    <property type="protein sequence ID" value="CAG8545565.1"/>
    <property type="molecule type" value="Genomic_DNA"/>
</dbReference>
<evidence type="ECO:0000256" key="6">
    <source>
        <dbReference type="ARBA" id="ARBA00022692"/>
    </source>
</evidence>
<evidence type="ECO:0000256" key="9">
    <source>
        <dbReference type="ARBA" id="ARBA00023180"/>
    </source>
</evidence>
<gene>
    <name evidence="14" type="ORF">DEBURN_LOCUS6837</name>
</gene>
<dbReference type="SUPFAM" id="SSF53448">
    <property type="entry name" value="Nucleotide-diphospho-sugar transferases"/>
    <property type="match status" value="1"/>
</dbReference>